<dbReference type="Gene3D" id="3.10.490.10">
    <property type="entry name" value="Gamma-glutamyl cyclotransferase-like"/>
    <property type="match status" value="1"/>
</dbReference>
<gene>
    <name evidence="2" type="ORF">CK497_04980</name>
</gene>
<evidence type="ECO:0000313" key="2">
    <source>
        <dbReference type="EMBL" id="PAU72481.1"/>
    </source>
</evidence>
<dbReference type="InterPro" id="IPR036568">
    <property type="entry name" value="GGCT-like_sf"/>
</dbReference>
<dbReference type="InterPro" id="IPR013024">
    <property type="entry name" value="GGCT-like"/>
</dbReference>
<keyword evidence="3" id="KW-1185">Reference proteome</keyword>
<comment type="caution">
    <text evidence="2">The sequence shown here is derived from an EMBL/GenBank/DDBJ whole genome shotgun (WGS) entry which is preliminary data.</text>
</comment>
<feature type="domain" description="Gamma-glutamylcyclotransferase AIG2-like" evidence="1">
    <location>
        <begin position="48"/>
        <end position="137"/>
    </location>
</feature>
<dbReference type="Pfam" id="PF06094">
    <property type="entry name" value="GGACT"/>
    <property type="match status" value="1"/>
</dbReference>
<dbReference type="RefSeq" id="WP_095602929.1">
    <property type="nucleotide sequence ID" value="NZ_NSKA01000002.1"/>
</dbReference>
<name>A0ABX4HJ03_9GAMM</name>
<organism evidence="2 3">
    <name type="scientific">Vreelandella alkaliphila</name>
    <dbReference type="NCBI Taxonomy" id="272774"/>
    <lineage>
        <taxon>Bacteria</taxon>
        <taxon>Pseudomonadati</taxon>
        <taxon>Pseudomonadota</taxon>
        <taxon>Gammaproteobacteria</taxon>
        <taxon>Oceanospirillales</taxon>
        <taxon>Halomonadaceae</taxon>
        <taxon>Vreelandella</taxon>
    </lineage>
</organism>
<protein>
    <submittedName>
        <fullName evidence="2">Gamma-glutamylcyclotransferase</fullName>
    </submittedName>
</protein>
<reference evidence="2 3" key="1">
    <citation type="submission" date="2017-08" db="EMBL/GenBank/DDBJ databases">
        <title>Halomonas binhaiensis sp. nov., isolated from saline alkaline soil.</title>
        <authorList>
            <person name="Wang D."/>
            <person name="Zhang G."/>
        </authorList>
    </citation>
    <scope>NUCLEOTIDE SEQUENCE [LARGE SCALE GENOMIC DNA]</scope>
    <source>
        <strain evidence="2 3">WN018</strain>
    </source>
</reference>
<evidence type="ECO:0000259" key="1">
    <source>
        <dbReference type="Pfam" id="PF06094"/>
    </source>
</evidence>
<dbReference type="SUPFAM" id="SSF110857">
    <property type="entry name" value="Gamma-glutamyl cyclotransferase-like"/>
    <property type="match status" value="1"/>
</dbReference>
<dbReference type="CDD" id="cd06661">
    <property type="entry name" value="GGCT_like"/>
    <property type="match status" value="1"/>
</dbReference>
<dbReference type="Proteomes" id="UP000218675">
    <property type="component" value="Unassembled WGS sequence"/>
</dbReference>
<evidence type="ECO:0000313" key="3">
    <source>
        <dbReference type="Proteomes" id="UP000218675"/>
    </source>
</evidence>
<dbReference type="InterPro" id="IPR009288">
    <property type="entry name" value="AIG2-like_dom"/>
</dbReference>
<sequence length="169" mass="19289">MVWLKRLIACSAALLIGAAGWLWLTMLSPWLYERPSHLPVIEERTHSVFVYGTLRYLPVRWVVMGSSGNPQPARLEGFKKQGLDLTPDTHSHVEGLRLEVTADQLLRLDRYERLGIRYERVKQTLTDGSTAWVYLRLPTLSQLLNSSPVQSVALVPYADNAVPSLRRYF</sequence>
<proteinExistence type="predicted"/>
<accession>A0ABX4HJ03</accession>
<dbReference type="EMBL" id="NSKA01000002">
    <property type="protein sequence ID" value="PAU72481.1"/>
    <property type="molecule type" value="Genomic_DNA"/>
</dbReference>